<evidence type="ECO:0000313" key="3">
    <source>
        <dbReference type="Proteomes" id="UP000703269"/>
    </source>
</evidence>
<dbReference type="OrthoDB" id="2800831at2759"/>
<dbReference type="AlphaFoldDB" id="A0A9P3FX52"/>
<dbReference type="Proteomes" id="UP000703269">
    <property type="component" value="Unassembled WGS sequence"/>
</dbReference>
<evidence type="ECO:0000256" key="1">
    <source>
        <dbReference type="SAM" id="MobiDB-lite"/>
    </source>
</evidence>
<evidence type="ECO:0000313" key="2">
    <source>
        <dbReference type="EMBL" id="GJE83954.1"/>
    </source>
</evidence>
<dbReference type="EMBL" id="BPQB01000001">
    <property type="protein sequence ID" value="GJE83954.1"/>
    <property type="molecule type" value="Genomic_DNA"/>
</dbReference>
<sequence>MSRSPSPTSLEAKRTMETKVAIIEQDPHRFKLSPLRSVPQDQRVCGSSPSMNFDKHFVGRRLQPPSLYQHAPSRSASIYSFASVNSTISENGSIQIGSVPLESLSPLGAISQSSSLERAGVLDDASGAGLGLSNIVPVRSTGFLAATSDTLPIEDLSSRSFSTSSSLASQRSWGSVSPGADLTFGASDESTGPSLHTPDPASVPSSKSSESFRKAKSMHVLADLSGLASPLNLEPKQTSSISPSRSSSLRHLKAKTVTLSPGDNGESYRHKRHAIYGADDRRVQLSLSYKEWNPTSTPRTPGSSGSLSRDRSSVSAEPSPSVLAVERKEAACRASQKKGSLLATSRSRSALNCVDPNLPTSAFLSVPSISTTENPDFRSQAAAYKSVLPLKFKPTLSKPNYAKSLRHDTIRHHPIIDELLQDINAAISEWRIVGSLTNKF</sequence>
<name>A0A9P3FX52_9APHY</name>
<proteinExistence type="predicted"/>
<protein>
    <submittedName>
        <fullName evidence="2">Uncharacterized protein</fullName>
    </submittedName>
</protein>
<feature type="region of interest" description="Disordered" evidence="1">
    <location>
        <begin position="289"/>
        <end position="323"/>
    </location>
</feature>
<gene>
    <name evidence="2" type="ORF">PsYK624_000270</name>
</gene>
<accession>A0A9P3FX52</accession>
<comment type="caution">
    <text evidence="2">The sequence shown here is derived from an EMBL/GenBank/DDBJ whole genome shotgun (WGS) entry which is preliminary data.</text>
</comment>
<keyword evidence="3" id="KW-1185">Reference proteome</keyword>
<organism evidence="2 3">
    <name type="scientific">Phanerochaete sordida</name>
    <dbReference type="NCBI Taxonomy" id="48140"/>
    <lineage>
        <taxon>Eukaryota</taxon>
        <taxon>Fungi</taxon>
        <taxon>Dikarya</taxon>
        <taxon>Basidiomycota</taxon>
        <taxon>Agaricomycotina</taxon>
        <taxon>Agaricomycetes</taxon>
        <taxon>Polyporales</taxon>
        <taxon>Phanerochaetaceae</taxon>
        <taxon>Phanerochaete</taxon>
    </lineage>
</organism>
<reference evidence="2 3" key="1">
    <citation type="submission" date="2021-08" db="EMBL/GenBank/DDBJ databases">
        <title>Draft Genome Sequence of Phanerochaete sordida strain YK-624.</title>
        <authorList>
            <person name="Mori T."/>
            <person name="Dohra H."/>
            <person name="Suzuki T."/>
            <person name="Kawagishi H."/>
            <person name="Hirai H."/>
        </authorList>
    </citation>
    <scope>NUCLEOTIDE SEQUENCE [LARGE SCALE GENOMIC DNA]</scope>
    <source>
        <strain evidence="2 3">YK-624</strain>
    </source>
</reference>
<feature type="compositionally biased region" description="Low complexity" evidence="1">
    <location>
        <begin position="294"/>
        <end position="307"/>
    </location>
</feature>
<feature type="region of interest" description="Disordered" evidence="1">
    <location>
        <begin position="169"/>
        <end position="214"/>
    </location>
</feature>
<feature type="region of interest" description="Disordered" evidence="1">
    <location>
        <begin position="231"/>
        <end position="275"/>
    </location>
</feature>